<dbReference type="EMBL" id="HBFI01001404">
    <property type="protein sequence ID" value="CAD8732108.1"/>
    <property type="molecule type" value="Transcribed_RNA"/>
</dbReference>
<evidence type="ECO:0000313" key="2">
    <source>
        <dbReference type="EMBL" id="CAD8732108.1"/>
    </source>
</evidence>
<accession>A0A7S0XMZ2</accession>
<keyword evidence="1" id="KW-1133">Transmembrane helix</keyword>
<feature type="transmembrane region" description="Helical" evidence="1">
    <location>
        <begin position="197"/>
        <end position="217"/>
    </location>
</feature>
<protein>
    <submittedName>
        <fullName evidence="2">Uncharacterized protein</fullName>
    </submittedName>
</protein>
<evidence type="ECO:0000256" key="1">
    <source>
        <dbReference type="SAM" id="Phobius"/>
    </source>
</evidence>
<organism evidence="2">
    <name type="scientific">Elphidium margaritaceum</name>
    <dbReference type="NCBI Taxonomy" id="933848"/>
    <lineage>
        <taxon>Eukaryota</taxon>
        <taxon>Sar</taxon>
        <taxon>Rhizaria</taxon>
        <taxon>Retaria</taxon>
        <taxon>Foraminifera</taxon>
        <taxon>Rotaliida</taxon>
        <taxon>Elphidiidae</taxon>
        <taxon>Elphidium</taxon>
    </lineage>
</organism>
<proteinExistence type="predicted"/>
<sequence>MYELRMYAVYKRIECDKEKARNYYFYSFVGTIIYGHGRLQNVNKLSAKLVSLLSDAAFLGICEKLILILVCNPAAAADDTDSNFVSYLALDEQHTQCWSGKHQHYAAVSLLLIGYYIPLSTMIAPMFDEVPGQDDEGENEAEDDAEKNEEEKSKLKQFLALENCVDFVRPFISAVTVTKCFMLISATFLFKGGVYGTIVCDSIACLALLFFTLHWSFDNLQRYGLTQNEPGFPFGVSLIRSLGFFASIVGCIVETLKAAKVIDTTLDFILLFSFIFIATLVLIVVLWKYHSKFNQFDDDVDVNLLLHYNRDTKQIEVVSPTSSKNISD</sequence>
<name>A0A7S0XMZ2_9EUKA</name>
<feature type="transmembrane region" description="Helical" evidence="1">
    <location>
        <begin position="171"/>
        <end position="190"/>
    </location>
</feature>
<keyword evidence="1" id="KW-0472">Membrane</keyword>
<dbReference type="AlphaFoldDB" id="A0A7S0XMZ2"/>
<feature type="transmembrane region" description="Helical" evidence="1">
    <location>
        <begin position="105"/>
        <end position="127"/>
    </location>
</feature>
<keyword evidence="1" id="KW-0812">Transmembrane</keyword>
<gene>
    <name evidence="2" type="ORF">EMAR1385_LOCUS987</name>
</gene>
<feature type="transmembrane region" description="Helical" evidence="1">
    <location>
        <begin position="268"/>
        <end position="287"/>
    </location>
</feature>
<reference evidence="2" key="1">
    <citation type="submission" date="2021-01" db="EMBL/GenBank/DDBJ databases">
        <authorList>
            <person name="Corre E."/>
            <person name="Pelletier E."/>
            <person name="Niang G."/>
            <person name="Scheremetjew M."/>
            <person name="Finn R."/>
            <person name="Kale V."/>
            <person name="Holt S."/>
            <person name="Cochrane G."/>
            <person name="Meng A."/>
            <person name="Brown T."/>
            <person name="Cohen L."/>
        </authorList>
    </citation>
    <scope>NUCLEOTIDE SEQUENCE</scope>
</reference>
<feature type="transmembrane region" description="Helical" evidence="1">
    <location>
        <begin position="237"/>
        <end position="256"/>
    </location>
</feature>